<protein>
    <submittedName>
        <fullName evidence="1">Uncharacterized protein</fullName>
    </submittedName>
</protein>
<dbReference type="Proteomes" id="UP001372338">
    <property type="component" value="Unassembled WGS sequence"/>
</dbReference>
<name>A0AAN9E9V9_CROPI</name>
<sequence>MFSELNRISDSQISRSYVSEFMVALGRHIRIGQNVMCFVDMLEHDRLKQVVGVYTEMCAKKLVQIQ</sequence>
<keyword evidence="2" id="KW-1185">Reference proteome</keyword>
<comment type="caution">
    <text evidence="1">The sequence shown here is derived from an EMBL/GenBank/DDBJ whole genome shotgun (WGS) entry which is preliminary data.</text>
</comment>
<accession>A0AAN9E9V9</accession>
<dbReference type="EMBL" id="JAYWIO010000007">
    <property type="protein sequence ID" value="KAK7251715.1"/>
    <property type="molecule type" value="Genomic_DNA"/>
</dbReference>
<organism evidence="1 2">
    <name type="scientific">Crotalaria pallida</name>
    <name type="common">Smooth rattlebox</name>
    <name type="synonym">Crotalaria striata</name>
    <dbReference type="NCBI Taxonomy" id="3830"/>
    <lineage>
        <taxon>Eukaryota</taxon>
        <taxon>Viridiplantae</taxon>
        <taxon>Streptophyta</taxon>
        <taxon>Embryophyta</taxon>
        <taxon>Tracheophyta</taxon>
        <taxon>Spermatophyta</taxon>
        <taxon>Magnoliopsida</taxon>
        <taxon>eudicotyledons</taxon>
        <taxon>Gunneridae</taxon>
        <taxon>Pentapetalae</taxon>
        <taxon>rosids</taxon>
        <taxon>fabids</taxon>
        <taxon>Fabales</taxon>
        <taxon>Fabaceae</taxon>
        <taxon>Papilionoideae</taxon>
        <taxon>50 kb inversion clade</taxon>
        <taxon>genistoids sensu lato</taxon>
        <taxon>core genistoids</taxon>
        <taxon>Crotalarieae</taxon>
        <taxon>Crotalaria</taxon>
    </lineage>
</organism>
<dbReference type="AlphaFoldDB" id="A0AAN9E9V9"/>
<evidence type="ECO:0000313" key="2">
    <source>
        <dbReference type="Proteomes" id="UP001372338"/>
    </source>
</evidence>
<evidence type="ECO:0000313" key="1">
    <source>
        <dbReference type="EMBL" id="KAK7251715.1"/>
    </source>
</evidence>
<gene>
    <name evidence="1" type="ORF">RIF29_35150</name>
</gene>
<proteinExistence type="predicted"/>
<reference evidence="1 2" key="1">
    <citation type="submission" date="2024-01" db="EMBL/GenBank/DDBJ databases">
        <title>The genomes of 5 underutilized Papilionoideae crops provide insights into root nodulation and disease resistanc.</title>
        <authorList>
            <person name="Yuan L."/>
        </authorList>
    </citation>
    <scope>NUCLEOTIDE SEQUENCE [LARGE SCALE GENOMIC DNA]</scope>
    <source>
        <strain evidence="1">ZHUSHIDOU_FW_LH</strain>
        <tissue evidence="1">Leaf</tissue>
    </source>
</reference>